<name>A0ABQ0PXU2_9PROT</name>
<evidence type="ECO:0000313" key="2">
    <source>
        <dbReference type="Proteomes" id="UP001062776"/>
    </source>
</evidence>
<dbReference type="InterPro" id="IPR003718">
    <property type="entry name" value="OsmC/Ohr_fam"/>
</dbReference>
<proteinExistence type="predicted"/>
<organism evidence="1 2">
    <name type="scientific">Asaia krungthepensis NRIC 0535</name>
    <dbReference type="NCBI Taxonomy" id="1307925"/>
    <lineage>
        <taxon>Bacteria</taxon>
        <taxon>Pseudomonadati</taxon>
        <taxon>Pseudomonadota</taxon>
        <taxon>Alphaproteobacteria</taxon>
        <taxon>Acetobacterales</taxon>
        <taxon>Acetobacteraceae</taxon>
        <taxon>Asaia</taxon>
    </lineage>
</organism>
<dbReference type="SUPFAM" id="SSF82784">
    <property type="entry name" value="OsmC-like"/>
    <property type="match status" value="1"/>
</dbReference>
<dbReference type="InterPro" id="IPR015946">
    <property type="entry name" value="KH_dom-like_a/b"/>
</dbReference>
<reference evidence="1" key="1">
    <citation type="submission" date="2013-04" db="EMBL/GenBank/DDBJ databases">
        <title>The genome sequencing project of 58 acetic acid bacteria.</title>
        <authorList>
            <person name="Okamoto-Kainuma A."/>
            <person name="Ishikawa M."/>
            <person name="Umino S."/>
            <person name="Koizumi Y."/>
            <person name="Shiwa Y."/>
            <person name="Yoshikawa H."/>
            <person name="Matsutani M."/>
            <person name="Matsushita K."/>
        </authorList>
    </citation>
    <scope>NUCLEOTIDE SEQUENCE</scope>
    <source>
        <strain evidence="1">NRIC 0535</strain>
    </source>
</reference>
<dbReference type="PANTHER" id="PTHR42830:SF2">
    <property type="entry name" value="OSMC_OHR FAMILY PROTEIN"/>
    <property type="match status" value="1"/>
</dbReference>
<dbReference type="InterPro" id="IPR052707">
    <property type="entry name" value="OsmC_Ohr_Peroxiredoxin"/>
</dbReference>
<sequence>MGSKRHLYSVGTEWKGNHGHGTQSWHVYGRNHDITAEGKPVIHGSADPSFHGDPTGWNPGELLLASLSACHKLWYLGLCAGAGIIVTAYRDSAEAVMMETPQGDGAFESALLRPVITLASGSSITRAQALHDQAHAHCFIARSVNFPVICEPVFQIV</sequence>
<keyword evidence="2" id="KW-1185">Reference proteome</keyword>
<dbReference type="RefSeq" id="WP_264814285.1">
    <property type="nucleotide sequence ID" value="NZ_BAPV01000003.1"/>
</dbReference>
<dbReference type="EMBL" id="BAPV01000003">
    <property type="protein sequence ID" value="GBQ84248.1"/>
    <property type="molecule type" value="Genomic_DNA"/>
</dbReference>
<dbReference type="InterPro" id="IPR036102">
    <property type="entry name" value="OsmC/Ohrsf"/>
</dbReference>
<dbReference type="PANTHER" id="PTHR42830">
    <property type="entry name" value="OSMOTICALLY INDUCIBLE FAMILY PROTEIN"/>
    <property type="match status" value="1"/>
</dbReference>
<protein>
    <submittedName>
        <fullName evidence="1">OsmC-like protein</fullName>
    </submittedName>
</protein>
<dbReference type="Proteomes" id="UP001062776">
    <property type="component" value="Unassembled WGS sequence"/>
</dbReference>
<accession>A0ABQ0PXU2</accession>
<comment type="caution">
    <text evidence="1">The sequence shown here is derived from an EMBL/GenBank/DDBJ whole genome shotgun (WGS) entry which is preliminary data.</text>
</comment>
<dbReference type="Pfam" id="PF02566">
    <property type="entry name" value="OsmC"/>
    <property type="match status" value="1"/>
</dbReference>
<dbReference type="Gene3D" id="3.30.300.20">
    <property type="match status" value="1"/>
</dbReference>
<gene>
    <name evidence="1" type="ORF">AA0535_0454</name>
</gene>
<evidence type="ECO:0000313" key="1">
    <source>
        <dbReference type="EMBL" id="GBQ84248.1"/>
    </source>
</evidence>